<dbReference type="Gene3D" id="3.30.70.960">
    <property type="entry name" value="SEA domain"/>
    <property type="match status" value="1"/>
</dbReference>
<evidence type="ECO:0000259" key="1">
    <source>
        <dbReference type="PROSITE" id="PS50024"/>
    </source>
</evidence>
<dbReference type="InterPro" id="IPR036364">
    <property type="entry name" value="SEA_dom_sf"/>
</dbReference>
<keyword evidence="3" id="KW-1185">Reference proteome</keyword>
<protein>
    <recommendedName>
        <fullName evidence="1">SEA domain-containing protein</fullName>
    </recommendedName>
</protein>
<dbReference type="PROSITE" id="PS50024">
    <property type="entry name" value="SEA"/>
    <property type="match status" value="1"/>
</dbReference>
<proteinExistence type="predicted"/>
<accession>A0A9N7UH79</accession>
<evidence type="ECO:0000313" key="2">
    <source>
        <dbReference type="EMBL" id="CAB1430417.1"/>
    </source>
</evidence>
<organism evidence="2 3">
    <name type="scientific">Pleuronectes platessa</name>
    <name type="common">European plaice</name>
    <dbReference type="NCBI Taxonomy" id="8262"/>
    <lineage>
        <taxon>Eukaryota</taxon>
        <taxon>Metazoa</taxon>
        <taxon>Chordata</taxon>
        <taxon>Craniata</taxon>
        <taxon>Vertebrata</taxon>
        <taxon>Euteleostomi</taxon>
        <taxon>Actinopterygii</taxon>
        <taxon>Neopterygii</taxon>
        <taxon>Teleostei</taxon>
        <taxon>Neoteleostei</taxon>
        <taxon>Acanthomorphata</taxon>
        <taxon>Carangaria</taxon>
        <taxon>Pleuronectiformes</taxon>
        <taxon>Pleuronectoidei</taxon>
        <taxon>Pleuronectidae</taxon>
        <taxon>Pleuronectes</taxon>
    </lineage>
</organism>
<dbReference type="SUPFAM" id="SSF82671">
    <property type="entry name" value="SEA domain"/>
    <property type="match status" value="1"/>
</dbReference>
<dbReference type="Proteomes" id="UP001153269">
    <property type="component" value="Unassembled WGS sequence"/>
</dbReference>
<gene>
    <name evidence="2" type="ORF">PLEPLA_LOCUS18399</name>
</gene>
<name>A0A9N7UH79_PLEPL</name>
<dbReference type="AlphaFoldDB" id="A0A9N7UH79"/>
<feature type="domain" description="SEA" evidence="1">
    <location>
        <begin position="29"/>
        <end position="103"/>
    </location>
</feature>
<comment type="caution">
    <text evidence="2">The sequence shown here is derived from an EMBL/GenBank/DDBJ whole genome shotgun (WGS) entry which is preliminary data.</text>
</comment>
<reference evidence="2" key="1">
    <citation type="submission" date="2020-03" db="EMBL/GenBank/DDBJ databases">
        <authorList>
            <person name="Weist P."/>
        </authorList>
    </citation>
    <scope>NUCLEOTIDE SEQUENCE</scope>
</reference>
<dbReference type="EMBL" id="CADEAL010001227">
    <property type="protein sequence ID" value="CAB1430417.1"/>
    <property type="molecule type" value="Genomic_DNA"/>
</dbReference>
<evidence type="ECO:0000313" key="3">
    <source>
        <dbReference type="Proteomes" id="UP001153269"/>
    </source>
</evidence>
<dbReference type="InterPro" id="IPR000082">
    <property type="entry name" value="SEA_dom"/>
</dbReference>
<sequence>MFFVTSGFLTVPSLQLHDLLSVKQLKSPEQRVFFLPMEITNRVFNSQLLNSASEEYKIMYKEVTDLLDSIYDCSNINTPDSAPFIIEEDTPKKNKTGFYAVNP</sequence>